<accession>A0A0U5CGN0</accession>
<reference evidence="4" key="1">
    <citation type="journal article" date="2016" name="Genome Announc.">
        <title>Draft genome sequences of fungus Aspergillus calidoustus.</title>
        <authorList>
            <person name="Horn F."/>
            <person name="Linde J."/>
            <person name="Mattern D.J."/>
            <person name="Walther G."/>
            <person name="Guthke R."/>
            <person name="Scherlach K."/>
            <person name="Martin K."/>
            <person name="Brakhage A.A."/>
            <person name="Petzke L."/>
            <person name="Valiante V."/>
        </authorList>
    </citation>
    <scope>NUCLEOTIDE SEQUENCE [LARGE SCALE GENOMIC DNA]</scope>
    <source>
        <strain evidence="4">SF006504</strain>
    </source>
</reference>
<dbReference type="STRING" id="454130.A0A0U5CGN0"/>
<proteinExistence type="predicted"/>
<dbReference type="EMBL" id="CDMC01000015">
    <property type="protein sequence ID" value="CEL09738.1"/>
    <property type="molecule type" value="Genomic_DNA"/>
</dbReference>
<keyword evidence="4" id="KW-1185">Reference proteome</keyword>
<name>A0A0U5CGN0_ASPCI</name>
<dbReference type="AlphaFoldDB" id="A0A0U5CGN0"/>
<sequence>MIDPDGVACTILYHLIVNTLAELPDGHLYSRLFDYEDDDQANNWVCLIDKLCGIVKIMIEIPNSKSLKLSWLDPRKQQILREVSSAGLISREYISGFVKATWDQIIGERHFGERMEYEVPPVLINVGMQLPDPDMLKPGLHHLGLLHPYEELILMHHGLLYTAHDAHSSERNPRWHFQKEKKHLVVEPLQPKRLDIVTKIYPQPKLFEPGEDDSWKVFPEIRIPNFGNVMSQLAANLVNHSYPQLRRMPYRQVITAWGGASKIAKRLCGYIDRDVLLLEGQKLSVELLNKVAVKQSERGKLWLPSSGYVDYVTDDRDSRYIRMYIGQAKVSDRRLMQHINDATRSVPQSLHIFIIHQGNGQRAMNFLKLWTIHDLNSMDDESAMILPNILEMAMCASFQSLPPQVFETFFAPLTSPNQQYAGVGLNVLCPLYQGMRSVLKVRQETITYLESSLDPQIAMYPTFRAQRRGPISTLERWKGDMKIETWKEHIHLFCSAVGFAGNGDDVFEAPATPTTEQLISGHQVAKKTLSTAIAEITGEDLHEGFPVGDVAAKIGIVITRCVVSMEEESVLWGIRETGFTNKNCLLWLADPRWRKLTQSCQALCPMASKKLIQFHRHIIENSGLRVIIVDLEASQHVIPGIPLDKRKEFQLQWYCGNISGFAEKDDQGRLQRVYLQSPRSLTSLLSCSGPATQTISEMFKLTAAMTRTHGIRPYYCASSSAVHQILKIYGEEQDGAPRITTTDIPVTIQAFLYRKGFRRPEDIQRLVDIGGYLSRGLLLLLVILRRQPHNFSGLRNLQTAGSKKKAHRRGIFSSDEMKKVDSLLPAALKLPPMSGESQPSVKALAHVAVECLASLDGRVDNHELKNMIQLADEKEQELRESLEDDKNEGLDLEVNDIGVDTPCSELFPEMDDDIDDLEPTRDNSIFQSSRWPHSSAPRRRPEWHRNRQKDRRILYGGVKYRGAWQPDKGGLVLHVLPDLAHILITLKGKERRDDFASEILVRAEIHPAKKHPNCWALDAMDTDPGAKLALIVDDGDGERFINTEGEGNARKANTFVDWFSGCSLETIASRPRRHIDTGSGDTVVKALKLNASGTYYTDEHGQLSKSPHVSRVPAS</sequence>
<evidence type="ECO:0000313" key="4">
    <source>
        <dbReference type="Proteomes" id="UP000054771"/>
    </source>
</evidence>
<feature type="compositionally biased region" description="Polar residues" evidence="2">
    <location>
        <begin position="922"/>
        <end position="932"/>
    </location>
</feature>
<feature type="region of interest" description="Disordered" evidence="2">
    <location>
        <begin position="921"/>
        <end position="945"/>
    </location>
</feature>
<evidence type="ECO:0000313" key="3">
    <source>
        <dbReference type="EMBL" id="CEL09738.1"/>
    </source>
</evidence>
<dbReference type="OrthoDB" id="4369670at2759"/>
<evidence type="ECO:0000256" key="1">
    <source>
        <dbReference type="SAM" id="Coils"/>
    </source>
</evidence>
<keyword evidence="1" id="KW-0175">Coiled coil</keyword>
<organism evidence="3 4">
    <name type="scientific">Aspergillus calidoustus</name>
    <dbReference type="NCBI Taxonomy" id="454130"/>
    <lineage>
        <taxon>Eukaryota</taxon>
        <taxon>Fungi</taxon>
        <taxon>Dikarya</taxon>
        <taxon>Ascomycota</taxon>
        <taxon>Pezizomycotina</taxon>
        <taxon>Eurotiomycetes</taxon>
        <taxon>Eurotiomycetidae</taxon>
        <taxon>Eurotiales</taxon>
        <taxon>Aspergillaceae</taxon>
        <taxon>Aspergillus</taxon>
        <taxon>Aspergillus subgen. Nidulantes</taxon>
    </lineage>
</organism>
<feature type="coiled-coil region" evidence="1">
    <location>
        <begin position="861"/>
        <end position="888"/>
    </location>
</feature>
<dbReference type="Proteomes" id="UP000054771">
    <property type="component" value="Unassembled WGS sequence"/>
</dbReference>
<evidence type="ECO:0000256" key="2">
    <source>
        <dbReference type="SAM" id="MobiDB-lite"/>
    </source>
</evidence>
<protein>
    <submittedName>
        <fullName evidence="3">Uncharacterized protein</fullName>
    </submittedName>
</protein>
<gene>
    <name evidence="3" type="ORF">ASPCAL12868</name>
</gene>
<dbReference type="OMA" id="HRTNESH"/>